<reference evidence="2 4" key="2">
    <citation type="submission" date="2020-07" db="EMBL/GenBank/DDBJ databases">
        <title>Sequencing the genomes of 1000 actinobacteria strains.</title>
        <authorList>
            <person name="Klenk H.-P."/>
        </authorList>
    </citation>
    <scope>NUCLEOTIDE SEQUENCE [LARGE SCALE GENOMIC DNA]</scope>
    <source>
        <strain evidence="2 4">DSM 15131</strain>
    </source>
</reference>
<evidence type="ECO:0000313" key="5">
    <source>
        <dbReference type="Proteomes" id="UP000662818"/>
    </source>
</evidence>
<dbReference type="PANTHER" id="PTHR33993">
    <property type="entry name" value="GLYOXALASE-RELATED"/>
    <property type="match status" value="1"/>
</dbReference>
<dbReference type="AlphaFoldDB" id="A0A7Y9ZHC0"/>
<dbReference type="Proteomes" id="UP000662818">
    <property type="component" value="Chromosome"/>
</dbReference>
<evidence type="ECO:0000313" key="3">
    <source>
        <dbReference type="EMBL" id="QSR24556.1"/>
    </source>
</evidence>
<sequence>MTATAPAPGSLAWFEVATDDPERAEKFYGGLFDWSFADDGPVSESMDYRRITAAGSSAPMGGLFATGGRLPGHAVFSIVVADVAETCAQAEALGGSVVSRHLDVAPGVPTFAYLRDPDGQLFGIFAPPA</sequence>
<evidence type="ECO:0000259" key="1">
    <source>
        <dbReference type="PROSITE" id="PS51819"/>
    </source>
</evidence>
<dbReference type="SUPFAM" id="SSF54593">
    <property type="entry name" value="Glyoxalase/Bleomycin resistance protein/Dihydroxybiphenyl dioxygenase"/>
    <property type="match status" value="1"/>
</dbReference>
<name>A0A7Y9ZHC0_9ACTN</name>
<dbReference type="EMBL" id="JACBZM010000001">
    <property type="protein sequence ID" value="NYI45454.1"/>
    <property type="molecule type" value="Genomic_DNA"/>
</dbReference>
<protein>
    <submittedName>
        <fullName evidence="3">Glyoxalase</fullName>
    </submittedName>
</protein>
<dbReference type="RefSeq" id="WP_036550023.1">
    <property type="nucleotide sequence ID" value="NZ_CP022295.1"/>
</dbReference>
<dbReference type="InterPro" id="IPR041581">
    <property type="entry name" value="Glyoxalase_6"/>
</dbReference>
<dbReference type="Pfam" id="PF18029">
    <property type="entry name" value="Glyoxalase_6"/>
    <property type="match status" value="1"/>
</dbReference>
<feature type="domain" description="VOC" evidence="1">
    <location>
        <begin position="10"/>
        <end position="127"/>
    </location>
</feature>
<dbReference type="Proteomes" id="UP000562045">
    <property type="component" value="Unassembled WGS sequence"/>
</dbReference>
<gene>
    <name evidence="2" type="ORF">BJ993_002534</name>
    <name evidence="3" type="ORF">CFH99_02855</name>
</gene>
<dbReference type="EMBL" id="CP022295">
    <property type="protein sequence ID" value="QSR24556.1"/>
    <property type="molecule type" value="Genomic_DNA"/>
</dbReference>
<proteinExistence type="predicted"/>
<dbReference type="PANTHER" id="PTHR33993:SF14">
    <property type="entry name" value="GB|AAF24581.1"/>
    <property type="match status" value="1"/>
</dbReference>
<evidence type="ECO:0000313" key="2">
    <source>
        <dbReference type="EMBL" id="NYI45454.1"/>
    </source>
</evidence>
<dbReference type="InterPro" id="IPR037523">
    <property type="entry name" value="VOC_core"/>
</dbReference>
<dbReference type="PROSITE" id="PS51819">
    <property type="entry name" value="VOC"/>
    <property type="match status" value="1"/>
</dbReference>
<accession>A0A7Y9ZHC0</accession>
<dbReference type="Gene3D" id="3.10.180.10">
    <property type="entry name" value="2,3-Dihydroxybiphenyl 1,2-Dioxygenase, domain 1"/>
    <property type="match status" value="1"/>
</dbReference>
<evidence type="ECO:0000313" key="4">
    <source>
        <dbReference type="Proteomes" id="UP000562045"/>
    </source>
</evidence>
<dbReference type="CDD" id="cd07247">
    <property type="entry name" value="SgaA_N_like"/>
    <property type="match status" value="1"/>
</dbReference>
<dbReference type="InterPro" id="IPR029068">
    <property type="entry name" value="Glyas_Bleomycin-R_OHBP_Dase"/>
</dbReference>
<reference evidence="3 5" key="1">
    <citation type="submission" date="2017-06" db="EMBL/GenBank/DDBJ databases">
        <title>Complete Genome Sequence of the Soil Carbazole-Degrading Bacterium Nocardioides aromaticivorans IC177.</title>
        <authorList>
            <person name="Vejarano F."/>
            <person name="Suzuki-Minakuchi C."/>
            <person name="Ohtsubo Y."/>
            <person name="Tsuda M."/>
            <person name="Okada K."/>
            <person name="Nojiri H."/>
        </authorList>
    </citation>
    <scope>NUCLEOTIDE SEQUENCE [LARGE SCALE GENOMIC DNA]</scope>
    <source>
        <strain evidence="3 5">IC177</strain>
    </source>
</reference>
<keyword evidence="5" id="KW-1185">Reference proteome</keyword>
<organism evidence="2 4">
    <name type="scientific">Nocardioides aromaticivorans</name>
    <dbReference type="NCBI Taxonomy" id="200618"/>
    <lineage>
        <taxon>Bacteria</taxon>
        <taxon>Bacillati</taxon>
        <taxon>Actinomycetota</taxon>
        <taxon>Actinomycetes</taxon>
        <taxon>Propionibacteriales</taxon>
        <taxon>Nocardioidaceae</taxon>
        <taxon>Nocardioides</taxon>
    </lineage>
</organism>
<dbReference type="InterPro" id="IPR052164">
    <property type="entry name" value="Anthracycline_SecMetBiosynth"/>
</dbReference>